<dbReference type="PANTHER" id="PTHR23355:SF37">
    <property type="entry name" value="EXORIBONUCLEASE 2"/>
    <property type="match status" value="1"/>
</dbReference>
<dbReference type="InterPro" id="IPR012340">
    <property type="entry name" value="NA-bd_OB-fold"/>
</dbReference>
<evidence type="ECO:0000256" key="5">
    <source>
        <dbReference type="ARBA" id="ARBA00022722"/>
    </source>
</evidence>
<dbReference type="Pfam" id="PF00575">
    <property type="entry name" value="S1"/>
    <property type="match status" value="1"/>
</dbReference>
<keyword evidence="7" id="KW-0269">Exonuclease</keyword>
<evidence type="ECO:0000256" key="8">
    <source>
        <dbReference type="ARBA" id="ARBA00022884"/>
    </source>
</evidence>
<evidence type="ECO:0000313" key="12">
    <source>
        <dbReference type="Proteomes" id="UP000319941"/>
    </source>
</evidence>
<keyword evidence="12" id="KW-1185">Reference proteome</keyword>
<sequence length="648" mass="73885">MLQNNSLLAQLKDQIRQEIPRVTGVIKGTDKGFGFLECEDGESFFVPPPAMKQVLHGDIVEASVKVEGEKKSVQPEVLIETGVDRFVARVGKRDGRLNVMPDHPSINTRMKARVKRGINEETLNDGDWVVARLLRHPMRKDDRSFFAQIEEVIATADNPRVPWRVTLARHALEQASPEGGTDWPLMEEGLTREDMTHVPFFTIDGEKTRDMDDALHIVERPEGGWTLSIAIADPTAYVPEGSRIDEEARTRSFTVYLPSQNVTMLPEILSDDLCSLKEGEDRPTLMCVVDIDTDGVIAEPKFFAATMRSHYRLTYDNVSDWIEGKEGSWTPANDELAEGLRQLEAFTQARIAWRARNSQIFRERPDFEFELDEEGNVLNVRADHRRISNRMIEESMITANLSCARLLSKHIGHGIFNVHQGFAPEKYDDTIEFLAGQDITATPEQLGSLEGYRLIRQELDSREDTWLDVRMRRFQGYTVMSAQPGPHFGLGLEAYATWTSPIRKYGDMVNHRLIKRVILGQEVPAEATEQLTEHLSERRRLNRMAERDVKDWLYVRYLTKAAEEQQIFLGEIIDIRRGGMRVRLEENGASVFIPAPLIHSDRKKVAIDDKEGRVNIEDVLRYSLGDIIKVSLTEAREERRSLVGRPAE</sequence>
<dbReference type="InterPro" id="IPR011129">
    <property type="entry name" value="CSD"/>
</dbReference>
<dbReference type="InterPro" id="IPR013223">
    <property type="entry name" value="RNase_B_OB_dom"/>
</dbReference>
<dbReference type="InterPro" id="IPR022966">
    <property type="entry name" value="RNase_II/R_CS"/>
</dbReference>
<evidence type="ECO:0000256" key="9">
    <source>
        <dbReference type="NCBIfam" id="TIGR02062"/>
    </source>
</evidence>
<gene>
    <name evidence="11" type="ORF">FQP86_02915</name>
</gene>
<dbReference type="InterPro" id="IPR011804">
    <property type="entry name" value="RNase_II"/>
</dbReference>
<dbReference type="Gene3D" id="2.40.50.640">
    <property type="match status" value="1"/>
</dbReference>
<dbReference type="GO" id="GO:0005829">
    <property type="term" value="C:cytosol"/>
    <property type="evidence" value="ECO:0007669"/>
    <property type="project" value="TreeGrafter"/>
</dbReference>
<dbReference type="STRING" id="553385.GCA_000591415_02449"/>
<comment type="similarity">
    <text evidence="3">Belongs to the RNR ribonuclease family. RNase II subfamily.</text>
</comment>
<comment type="subcellular location">
    <subcellularLocation>
        <location evidence="2">Cytoplasm</location>
    </subcellularLocation>
</comment>
<evidence type="ECO:0000313" key="11">
    <source>
        <dbReference type="EMBL" id="TVU72649.1"/>
    </source>
</evidence>
<dbReference type="Pfam" id="PF08206">
    <property type="entry name" value="OB_RNB"/>
    <property type="match status" value="1"/>
</dbReference>
<dbReference type="PROSITE" id="PS01175">
    <property type="entry name" value="RIBONUCLEASE_II"/>
    <property type="match status" value="1"/>
</dbReference>
<keyword evidence="5" id="KW-0540">Nuclease</keyword>
<dbReference type="GO" id="GO:0008859">
    <property type="term" value="F:exoribonuclease II activity"/>
    <property type="evidence" value="ECO:0007669"/>
    <property type="project" value="UniProtKB-UniRule"/>
</dbReference>
<accession>A0A558HU40</accession>
<evidence type="ECO:0000256" key="2">
    <source>
        <dbReference type="ARBA" id="ARBA00004496"/>
    </source>
</evidence>
<dbReference type="GO" id="GO:0003723">
    <property type="term" value="F:RNA binding"/>
    <property type="evidence" value="ECO:0007669"/>
    <property type="project" value="UniProtKB-KW"/>
</dbReference>
<dbReference type="SUPFAM" id="SSF50249">
    <property type="entry name" value="Nucleic acid-binding proteins"/>
    <property type="match status" value="4"/>
</dbReference>
<feature type="domain" description="S1 motif" evidence="10">
    <location>
        <begin position="565"/>
        <end position="642"/>
    </location>
</feature>
<dbReference type="InterPro" id="IPR040476">
    <property type="entry name" value="CSD2"/>
</dbReference>
<dbReference type="SMART" id="SM00955">
    <property type="entry name" value="RNB"/>
    <property type="match status" value="1"/>
</dbReference>
<dbReference type="InterPro" id="IPR001900">
    <property type="entry name" value="RNase_II/R"/>
</dbReference>
<keyword evidence="8" id="KW-0694">RNA-binding</keyword>
<organism evidence="11 12">
    <name type="scientific">Cobetia crustatorum</name>
    <dbReference type="NCBI Taxonomy" id="553385"/>
    <lineage>
        <taxon>Bacteria</taxon>
        <taxon>Pseudomonadati</taxon>
        <taxon>Pseudomonadota</taxon>
        <taxon>Gammaproteobacteria</taxon>
        <taxon>Oceanospirillales</taxon>
        <taxon>Halomonadaceae</taxon>
        <taxon>Cobetia</taxon>
    </lineage>
</organism>
<evidence type="ECO:0000256" key="1">
    <source>
        <dbReference type="ARBA" id="ARBA00001849"/>
    </source>
</evidence>
<dbReference type="NCBIfam" id="TIGR00358">
    <property type="entry name" value="3_prime_RNase"/>
    <property type="match status" value="1"/>
</dbReference>
<dbReference type="SMART" id="SM00316">
    <property type="entry name" value="S1"/>
    <property type="match status" value="1"/>
</dbReference>
<dbReference type="OrthoDB" id="9764149at2"/>
<proteinExistence type="inferred from homology"/>
<dbReference type="AlphaFoldDB" id="A0A558HU40"/>
<dbReference type="Gene3D" id="2.40.50.140">
    <property type="entry name" value="Nucleic acid-binding proteins"/>
    <property type="match status" value="2"/>
</dbReference>
<dbReference type="NCBIfam" id="TIGR02062">
    <property type="entry name" value="RNase_B"/>
    <property type="match status" value="1"/>
</dbReference>
<evidence type="ECO:0000256" key="3">
    <source>
        <dbReference type="ARBA" id="ARBA00009925"/>
    </source>
</evidence>
<dbReference type="InterPro" id="IPR003029">
    <property type="entry name" value="S1_domain"/>
</dbReference>
<dbReference type="EMBL" id="VNFH01000002">
    <property type="protein sequence ID" value="TVU72649.1"/>
    <property type="molecule type" value="Genomic_DNA"/>
</dbReference>
<keyword evidence="4" id="KW-0963">Cytoplasm</keyword>
<dbReference type="Pfam" id="PF17876">
    <property type="entry name" value="CSD2"/>
    <property type="match status" value="1"/>
</dbReference>
<comment type="caution">
    <text evidence="11">The sequence shown here is derived from an EMBL/GenBank/DDBJ whole genome shotgun (WGS) entry which is preliminary data.</text>
</comment>
<dbReference type="PROSITE" id="PS50126">
    <property type="entry name" value="S1"/>
    <property type="match status" value="1"/>
</dbReference>
<dbReference type="PANTHER" id="PTHR23355">
    <property type="entry name" value="RIBONUCLEASE"/>
    <property type="match status" value="1"/>
</dbReference>
<comment type="catalytic activity">
    <reaction evidence="1">
        <text>Exonucleolytic cleavage in the 3'- to 5'-direction to yield nucleoside 5'-phosphates.</text>
        <dbReference type="EC" id="3.1.13.1"/>
    </reaction>
</comment>
<dbReference type="RefSeq" id="WP_024952432.1">
    <property type="nucleotide sequence ID" value="NZ_CAWOWR010000076.1"/>
</dbReference>
<evidence type="ECO:0000256" key="6">
    <source>
        <dbReference type="ARBA" id="ARBA00022801"/>
    </source>
</evidence>
<name>A0A558HU40_9GAMM</name>
<evidence type="ECO:0000256" key="7">
    <source>
        <dbReference type="ARBA" id="ARBA00022839"/>
    </source>
</evidence>
<dbReference type="InterPro" id="IPR004476">
    <property type="entry name" value="RNase_II/RNase_R"/>
</dbReference>
<evidence type="ECO:0000256" key="4">
    <source>
        <dbReference type="ARBA" id="ARBA00022490"/>
    </source>
</evidence>
<keyword evidence="6 11" id="KW-0378">Hydrolase</keyword>
<evidence type="ECO:0000259" key="10">
    <source>
        <dbReference type="PROSITE" id="PS50126"/>
    </source>
</evidence>
<dbReference type="SMART" id="SM00357">
    <property type="entry name" value="CSP"/>
    <property type="match status" value="1"/>
</dbReference>
<dbReference type="EC" id="3.1.13.1" evidence="9"/>
<dbReference type="Proteomes" id="UP000319941">
    <property type="component" value="Unassembled WGS sequence"/>
</dbReference>
<reference evidence="11 12" key="1">
    <citation type="submission" date="2019-07" db="EMBL/GenBank/DDBJ databases">
        <title>Diversity of Bacteria from Kongsfjorden, Arctic.</title>
        <authorList>
            <person name="Yu Y."/>
        </authorList>
    </citation>
    <scope>NUCLEOTIDE SEQUENCE [LARGE SCALE GENOMIC DNA]</scope>
    <source>
        <strain evidence="11 12">SM1923</strain>
    </source>
</reference>
<dbReference type="NCBIfam" id="NF003455">
    <property type="entry name" value="PRK05054.1"/>
    <property type="match status" value="1"/>
</dbReference>
<protein>
    <recommendedName>
        <fullName evidence="9">Exoribonuclease II</fullName>
        <ecNumber evidence="9">3.1.13.1</ecNumber>
    </recommendedName>
</protein>
<dbReference type="InterPro" id="IPR050180">
    <property type="entry name" value="RNR_Ribonuclease"/>
</dbReference>
<dbReference type="Pfam" id="PF00773">
    <property type="entry name" value="RNB"/>
    <property type="match status" value="1"/>
</dbReference>
<dbReference type="GO" id="GO:0006402">
    <property type="term" value="P:mRNA catabolic process"/>
    <property type="evidence" value="ECO:0007669"/>
    <property type="project" value="TreeGrafter"/>
</dbReference>